<reference evidence="3" key="2">
    <citation type="submission" date="2025-08" db="UniProtKB">
        <authorList>
            <consortium name="Ensembl"/>
        </authorList>
    </citation>
    <scope>IDENTIFICATION</scope>
</reference>
<feature type="domain" description="DUF5745" evidence="2">
    <location>
        <begin position="63"/>
        <end position="99"/>
    </location>
</feature>
<keyword evidence="1" id="KW-0175">Coiled coil</keyword>
<dbReference type="AlphaFoldDB" id="A0A493TNP6"/>
<dbReference type="PANTHER" id="PTHR22545">
    <property type="entry name" value="CENTROSOMAL PROTEIN OF 95 KDA"/>
    <property type="match status" value="1"/>
</dbReference>
<evidence type="ECO:0000256" key="1">
    <source>
        <dbReference type="SAM" id="Coils"/>
    </source>
</evidence>
<sequence length="571" mass="67036">MQHGSSRIPKQCPILLLGKDNWVDVANELLRRCHITQNIKHLSECGADVFVRLYESILGEKVPDFIATPRTQEDDAHNVQAVIDSLALDYLQVSLSHITELFIRSHDVDGSESTSELIRLGDTAHSFSERGEGSMGFVHTDELQKDGLSSSAKKLGEPIRQAIPLLPPFQPAEARSHDPVERRYQSSASQSSALVNCQELETPTVKMKSLFCFSRFENSTTDSLEESLSPRTTKENLSKQELHQVSEKLSRRLNELDLVSEIFVVSKQTVLRSNSWKQEYTFNINEKKIFNFTTKCILQEFIVYICLYLVVEVRDDDLLLQLLEEFPHLHISNHMMNKMWRQQLAQTEQLKAASGRAKLKLQNEVQQALRKHELLVAIIKKDQDHNKRLQEFKQRICRQKWAQNKVKEKRQQIVRARKYYEDYRVQLRAKMMRARTREERIFKNLFEEGLEIQKQRLKDLRAYAQEMRAEQRREHQNELESMENYYKDQFSMLAEALSQERQEIQTREKAQAQMLQKTKRELRSRMEKEIQQLQTAIMQNDDDTFFQELEADRLKSRLQMASFQYSKSNFS</sequence>
<dbReference type="OMA" id="EHCERRE"/>
<dbReference type="PANTHER" id="PTHR22545:SF0">
    <property type="entry name" value="CENTROSOMAL PROTEIN OF 95 KDA"/>
    <property type="match status" value="1"/>
</dbReference>
<dbReference type="Ensembl" id="ENSAPLT00000025756.1">
    <property type="protein sequence ID" value="ENSAPLP00000027473.1"/>
    <property type="gene ID" value="ENSAPLG00000009428.2"/>
</dbReference>
<dbReference type="Proteomes" id="UP000016666">
    <property type="component" value="Chromosome 19"/>
</dbReference>
<name>A0A493TNP6_ANAPP</name>
<dbReference type="InterPro" id="IPR044039">
    <property type="entry name" value="DUF5745"/>
</dbReference>
<dbReference type="GO" id="GO:0005813">
    <property type="term" value="C:centrosome"/>
    <property type="evidence" value="ECO:0007669"/>
    <property type="project" value="Ensembl"/>
</dbReference>
<accession>A0A493TNP6</accession>
<organism evidence="3 4">
    <name type="scientific">Anas platyrhynchos platyrhynchos</name>
    <name type="common">Northern mallard</name>
    <dbReference type="NCBI Taxonomy" id="8840"/>
    <lineage>
        <taxon>Eukaryota</taxon>
        <taxon>Metazoa</taxon>
        <taxon>Chordata</taxon>
        <taxon>Craniata</taxon>
        <taxon>Vertebrata</taxon>
        <taxon>Euteleostomi</taxon>
        <taxon>Archelosauria</taxon>
        <taxon>Archosauria</taxon>
        <taxon>Dinosauria</taxon>
        <taxon>Saurischia</taxon>
        <taxon>Theropoda</taxon>
        <taxon>Coelurosauria</taxon>
        <taxon>Aves</taxon>
        <taxon>Neognathae</taxon>
        <taxon>Galloanserae</taxon>
        <taxon>Anseriformes</taxon>
        <taxon>Anatidae</taxon>
        <taxon>Anatinae</taxon>
        <taxon>Anas</taxon>
    </lineage>
</organism>
<dbReference type="InterPro" id="IPR026619">
    <property type="entry name" value="CEP95"/>
</dbReference>
<dbReference type="Pfam" id="PF19016">
    <property type="entry name" value="DUF5745"/>
    <property type="match status" value="1"/>
</dbReference>
<evidence type="ECO:0000313" key="4">
    <source>
        <dbReference type="Proteomes" id="UP000016666"/>
    </source>
</evidence>
<dbReference type="STRING" id="8840.ENSAPLP00000027473"/>
<evidence type="ECO:0000259" key="2">
    <source>
        <dbReference type="Pfam" id="PF19016"/>
    </source>
</evidence>
<feature type="coiled-coil region" evidence="1">
    <location>
        <begin position="512"/>
        <end position="543"/>
    </location>
</feature>
<protein>
    <submittedName>
        <fullName evidence="3">Centrosomal protein 95</fullName>
    </submittedName>
</protein>
<reference evidence="3 4" key="1">
    <citation type="submission" date="2017-10" db="EMBL/GenBank/DDBJ databases">
        <title>A new Pekin duck reference genome.</title>
        <authorList>
            <person name="Hou Z.-C."/>
            <person name="Zhou Z.-K."/>
            <person name="Zhu F."/>
            <person name="Hou S.-S."/>
        </authorList>
    </citation>
    <scope>NUCLEOTIDE SEQUENCE [LARGE SCALE GENOMIC DNA]</scope>
</reference>
<gene>
    <name evidence="3" type="primary">CEP95</name>
</gene>
<reference evidence="3" key="3">
    <citation type="submission" date="2025-09" db="UniProtKB">
        <authorList>
            <consortium name="Ensembl"/>
        </authorList>
    </citation>
    <scope>IDENTIFICATION</scope>
</reference>
<dbReference type="GeneTree" id="ENSGT00390000005412"/>
<evidence type="ECO:0000313" key="3">
    <source>
        <dbReference type="Ensembl" id="ENSAPLP00000027473.1"/>
    </source>
</evidence>
<dbReference type="GO" id="GO:0000922">
    <property type="term" value="C:spindle pole"/>
    <property type="evidence" value="ECO:0007669"/>
    <property type="project" value="Ensembl"/>
</dbReference>
<proteinExistence type="predicted"/>
<keyword evidence="4" id="KW-1185">Reference proteome</keyword>